<evidence type="ECO:0000313" key="1">
    <source>
        <dbReference type="EMBL" id="CAH1431600.1"/>
    </source>
</evidence>
<name>A0AAU9MYX6_9ASTR</name>
<evidence type="ECO:0008006" key="3">
    <source>
        <dbReference type="Google" id="ProtNLM"/>
    </source>
</evidence>
<comment type="caution">
    <text evidence="1">The sequence shown here is derived from an EMBL/GenBank/DDBJ whole genome shotgun (WGS) entry which is preliminary data.</text>
</comment>
<evidence type="ECO:0000313" key="2">
    <source>
        <dbReference type="Proteomes" id="UP001157418"/>
    </source>
</evidence>
<accession>A0AAU9MYX6</accession>
<dbReference type="AlphaFoldDB" id="A0AAU9MYX6"/>
<organism evidence="1 2">
    <name type="scientific">Lactuca virosa</name>
    <dbReference type="NCBI Taxonomy" id="75947"/>
    <lineage>
        <taxon>Eukaryota</taxon>
        <taxon>Viridiplantae</taxon>
        <taxon>Streptophyta</taxon>
        <taxon>Embryophyta</taxon>
        <taxon>Tracheophyta</taxon>
        <taxon>Spermatophyta</taxon>
        <taxon>Magnoliopsida</taxon>
        <taxon>eudicotyledons</taxon>
        <taxon>Gunneridae</taxon>
        <taxon>Pentapetalae</taxon>
        <taxon>asterids</taxon>
        <taxon>campanulids</taxon>
        <taxon>Asterales</taxon>
        <taxon>Asteraceae</taxon>
        <taxon>Cichorioideae</taxon>
        <taxon>Cichorieae</taxon>
        <taxon>Lactucinae</taxon>
        <taxon>Lactuca</taxon>
    </lineage>
</organism>
<reference evidence="1 2" key="1">
    <citation type="submission" date="2022-01" db="EMBL/GenBank/DDBJ databases">
        <authorList>
            <person name="Xiong W."/>
            <person name="Schranz E."/>
        </authorList>
    </citation>
    <scope>NUCLEOTIDE SEQUENCE [LARGE SCALE GENOMIC DNA]</scope>
</reference>
<protein>
    <recommendedName>
        <fullName evidence="3">Leucine-rich repeat domain, L domain-containing protein</fullName>
    </recommendedName>
</protein>
<dbReference type="Pfam" id="PF13516">
    <property type="entry name" value="LRR_6"/>
    <property type="match status" value="2"/>
</dbReference>
<dbReference type="Proteomes" id="UP001157418">
    <property type="component" value="Unassembled WGS sequence"/>
</dbReference>
<dbReference type="InterPro" id="IPR001611">
    <property type="entry name" value="Leu-rich_rpt"/>
</dbReference>
<dbReference type="SUPFAM" id="SSF52058">
    <property type="entry name" value="L domain-like"/>
    <property type="match status" value="1"/>
</dbReference>
<proteinExistence type="predicted"/>
<sequence length="213" mass="24415">MENLPHLDLDNSGKQVASYKRSSTHFFVWTCGRSNVPDVECCLEKPSLPHNNMKHCLCDNMNHIGLRFLLIHLKKLDLSYCSLGDEEMGSAYWELPNLKTLHLSGNKFSRLNFNLLLLPQLKWLTLIKCHNLVELLELPSSITVVLADDCRSLESFGDISNCKWLWNVSLQQQNKLIGDILLDSMLQGNATEDYFINIILEHQIPKSHQARGR</sequence>
<gene>
    <name evidence="1" type="ORF">LVIROSA_LOCUS18311</name>
</gene>
<dbReference type="PROSITE" id="PS51450">
    <property type="entry name" value="LRR"/>
    <property type="match status" value="1"/>
</dbReference>
<dbReference type="InterPro" id="IPR032675">
    <property type="entry name" value="LRR_dom_sf"/>
</dbReference>
<dbReference type="EMBL" id="CAKMRJ010003334">
    <property type="protein sequence ID" value="CAH1431600.1"/>
    <property type="molecule type" value="Genomic_DNA"/>
</dbReference>
<keyword evidence="2" id="KW-1185">Reference proteome</keyword>
<dbReference type="Gene3D" id="3.80.10.10">
    <property type="entry name" value="Ribonuclease Inhibitor"/>
    <property type="match status" value="1"/>
</dbReference>